<evidence type="ECO:0000313" key="2">
    <source>
        <dbReference type="EMBL" id="CAK7336532.1"/>
    </source>
</evidence>
<organism evidence="2 3">
    <name type="scientific">Dovyalis caffra</name>
    <dbReference type="NCBI Taxonomy" id="77055"/>
    <lineage>
        <taxon>Eukaryota</taxon>
        <taxon>Viridiplantae</taxon>
        <taxon>Streptophyta</taxon>
        <taxon>Embryophyta</taxon>
        <taxon>Tracheophyta</taxon>
        <taxon>Spermatophyta</taxon>
        <taxon>Magnoliopsida</taxon>
        <taxon>eudicotyledons</taxon>
        <taxon>Gunneridae</taxon>
        <taxon>Pentapetalae</taxon>
        <taxon>rosids</taxon>
        <taxon>fabids</taxon>
        <taxon>Malpighiales</taxon>
        <taxon>Salicaceae</taxon>
        <taxon>Flacourtieae</taxon>
        <taxon>Dovyalis</taxon>
    </lineage>
</organism>
<comment type="caution">
    <text evidence="2">The sequence shown here is derived from an EMBL/GenBank/DDBJ whole genome shotgun (WGS) entry which is preliminary data.</text>
</comment>
<proteinExistence type="predicted"/>
<evidence type="ECO:0000313" key="3">
    <source>
        <dbReference type="Proteomes" id="UP001314170"/>
    </source>
</evidence>
<sequence length="193" mass="21302">MAHQDSFIPIMPHQDSLVCKKVFAERKCKVKSKERAAWELKAKKQPDASKDTTQRREKRERYYSIPNSFVTPINSTNSATNGNASGDSSQAAIFLVPRISYNSINASSSFGTMSMPHQNFPTSLITVSRFHSISCKSVDASSRFSLRFPESLVTLSMSHITISLPNNANASSRFVNISSCKNNNASSSKNDNA</sequence>
<name>A0AAV1RJY4_9ROSI</name>
<reference evidence="2 3" key="1">
    <citation type="submission" date="2024-01" db="EMBL/GenBank/DDBJ databases">
        <authorList>
            <person name="Waweru B."/>
        </authorList>
    </citation>
    <scope>NUCLEOTIDE SEQUENCE [LARGE SCALE GENOMIC DNA]</scope>
</reference>
<keyword evidence="3" id="KW-1185">Reference proteome</keyword>
<dbReference type="EMBL" id="CAWUPB010000994">
    <property type="protein sequence ID" value="CAK7336532.1"/>
    <property type="molecule type" value="Genomic_DNA"/>
</dbReference>
<protein>
    <submittedName>
        <fullName evidence="2">Uncharacterized protein</fullName>
    </submittedName>
</protein>
<evidence type="ECO:0000256" key="1">
    <source>
        <dbReference type="SAM" id="MobiDB-lite"/>
    </source>
</evidence>
<feature type="region of interest" description="Disordered" evidence="1">
    <location>
        <begin position="35"/>
        <end position="61"/>
    </location>
</feature>
<gene>
    <name evidence="2" type="ORF">DCAF_LOCUS11541</name>
</gene>
<dbReference type="AlphaFoldDB" id="A0AAV1RJY4"/>
<accession>A0AAV1RJY4</accession>
<dbReference type="Proteomes" id="UP001314170">
    <property type="component" value="Unassembled WGS sequence"/>
</dbReference>